<feature type="domain" description="Core-binding (CB)" evidence="7">
    <location>
        <begin position="74"/>
        <end position="156"/>
    </location>
</feature>
<dbReference type="Pfam" id="PF13356">
    <property type="entry name" value="Arm-DNA-bind_3"/>
    <property type="match status" value="1"/>
</dbReference>
<dbReference type="GO" id="GO:0003677">
    <property type="term" value="F:DNA binding"/>
    <property type="evidence" value="ECO:0007669"/>
    <property type="project" value="UniProtKB-UniRule"/>
</dbReference>
<evidence type="ECO:0000313" key="8">
    <source>
        <dbReference type="EMBL" id="TXG77617.1"/>
    </source>
</evidence>
<dbReference type="AlphaFoldDB" id="A0A5C7J842"/>
<comment type="similarity">
    <text evidence="1">Belongs to the 'phage' integrase family.</text>
</comment>
<dbReference type="Gene3D" id="3.30.160.390">
    <property type="entry name" value="Integrase, DNA-binding domain"/>
    <property type="match status" value="1"/>
</dbReference>
<organism evidence="8 9">
    <name type="scientific">Candidatus Dojkabacteria bacterium</name>
    <dbReference type="NCBI Taxonomy" id="2099670"/>
    <lineage>
        <taxon>Bacteria</taxon>
        <taxon>Candidatus Dojkabacteria</taxon>
    </lineage>
</organism>
<gene>
    <name evidence="8" type="ORF">E6Q11_02490</name>
</gene>
<sequence length="360" mass="41647">MTNVWDTVVTGLHIRELKTKNVYYLVYRFQGVQRKVKIGDVSVLTLTEARTKAKNILARAQLGEDPRSELREGLTVSEVFKKCLKDHWSKERFQKSKWQYEVEGLFKRHIDPRFGKMRLTSITAEDVEEWHASLSKKPVTANRALSVFSKVFSFAQKRRFIPQWLNPCKLIDSHPEKSRHRFATLSEIQTIGKILEREAKDHPREVLFIYLLMFTGARPSSIERARYSDIKLTKVSLKPVGILKMEGKTGAETIILPPKMMQILDKIPQSGTITGIKMPRLFWNKVRKEAGCEDLWVRDWRRTFATIGFSGGQDMSSISEVLNHKSTQTTKIYAKLMDDSRIKSSLQISDQMDRILKSSR</sequence>
<dbReference type="GO" id="GO:0006310">
    <property type="term" value="P:DNA recombination"/>
    <property type="evidence" value="ECO:0007669"/>
    <property type="project" value="UniProtKB-KW"/>
</dbReference>
<evidence type="ECO:0000256" key="2">
    <source>
        <dbReference type="ARBA" id="ARBA00022908"/>
    </source>
</evidence>
<dbReference type="InterPro" id="IPR044068">
    <property type="entry name" value="CB"/>
</dbReference>
<dbReference type="InterPro" id="IPR038488">
    <property type="entry name" value="Integrase_DNA-bd_sf"/>
</dbReference>
<dbReference type="PANTHER" id="PTHR30629">
    <property type="entry name" value="PROPHAGE INTEGRASE"/>
    <property type="match status" value="1"/>
</dbReference>
<dbReference type="PANTHER" id="PTHR30629:SF2">
    <property type="entry name" value="PROPHAGE INTEGRASE INTS-RELATED"/>
    <property type="match status" value="1"/>
</dbReference>
<comment type="caution">
    <text evidence="8">The sequence shown here is derived from an EMBL/GenBank/DDBJ whole genome shotgun (WGS) entry which is preliminary data.</text>
</comment>
<evidence type="ECO:0000256" key="5">
    <source>
        <dbReference type="PROSITE-ProRule" id="PRU01248"/>
    </source>
</evidence>
<keyword evidence="3 5" id="KW-0238">DNA-binding</keyword>
<feature type="domain" description="Tyr recombinase" evidence="6">
    <location>
        <begin position="180"/>
        <end position="347"/>
    </location>
</feature>
<dbReference type="InterPro" id="IPR025166">
    <property type="entry name" value="Integrase_DNA_bind_dom"/>
</dbReference>
<dbReference type="Gene3D" id="1.10.150.130">
    <property type="match status" value="1"/>
</dbReference>
<accession>A0A5C7J842</accession>
<dbReference type="InterPro" id="IPR011010">
    <property type="entry name" value="DNA_brk_join_enz"/>
</dbReference>
<evidence type="ECO:0000256" key="3">
    <source>
        <dbReference type="ARBA" id="ARBA00023125"/>
    </source>
</evidence>
<dbReference type="PROSITE" id="PS51898">
    <property type="entry name" value="TYR_RECOMBINASE"/>
    <property type="match status" value="1"/>
</dbReference>
<evidence type="ECO:0000313" key="9">
    <source>
        <dbReference type="Proteomes" id="UP000321026"/>
    </source>
</evidence>
<dbReference type="Proteomes" id="UP000321026">
    <property type="component" value="Unassembled WGS sequence"/>
</dbReference>
<reference evidence="8 9" key="1">
    <citation type="submission" date="2018-09" db="EMBL/GenBank/DDBJ databases">
        <title>Metagenome Assembled Genomes from an Advanced Water Purification Facility.</title>
        <authorList>
            <person name="Stamps B.W."/>
            <person name="Spear J.R."/>
        </authorList>
    </citation>
    <scope>NUCLEOTIDE SEQUENCE [LARGE SCALE GENOMIC DNA]</scope>
    <source>
        <strain evidence="8">Bin_63_2</strain>
    </source>
</reference>
<protein>
    <submittedName>
        <fullName evidence="8">DUF4102 domain-containing protein</fullName>
    </submittedName>
</protein>
<keyword evidence="2" id="KW-0229">DNA integration</keyword>
<proteinExistence type="inferred from homology"/>
<dbReference type="Gene3D" id="1.10.443.10">
    <property type="entry name" value="Intergrase catalytic core"/>
    <property type="match status" value="1"/>
</dbReference>
<keyword evidence="4" id="KW-0233">DNA recombination</keyword>
<dbReference type="GO" id="GO:0015074">
    <property type="term" value="P:DNA integration"/>
    <property type="evidence" value="ECO:0007669"/>
    <property type="project" value="UniProtKB-KW"/>
</dbReference>
<evidence type="ECO:0000256" key="4">
    <source>
        <dbReference type="ARBA" id="ARBA00023172"/>
    </source>
</evidence>
<dbReference type="InterPro" id="IPR013762">
    <property type="entry name" value="Integrase-like_cat_sf"/>
</dbReference>
<dbReference type="InterPro" id="IPR050808">
    <property type="entry name" value="Phage_Integrase"/>
</dbReference>
<dbReference type="Pfam" id="PF14659">
    <property type="entry name" value="Phage_int_SAM_3"/>
    <property type="match status" value="1"/>
</dbReference>
<evidence type="ECO:0000259" key="6">
    <source>
        <dbReference type="PROSITE" id="PS51898"/>
    </source>
</evidence>
<evidence type="ECO:0000259" key="7">
    <source>
        <dbReference type="PROSITE" id="PS51900"/>
    </source>
</evidence>
<name>A0A5C7J842_9BACT</name>
<dbReference type="InterPro" id="IPR002104">
    <property type="entry name" value="Integrase_catalytic"/>
</dbReference>
<dbReference type="PROSITE" id="PS51900">
    <property type="entry name" value="CB"/>
    <property type="match status" value="1"/>
</dbReference>
<dbReference type="InterPro" id="IPR010998">
    <property type="entry name" value="Integrase_recombinase_N"/>
</dbReference>
<evidence type="ECO:0000256" key="1">
    <source>
        <dbReference type="ARBA" id="ARBA00008857"/>
    </source>
</evidence>
<dbReference type="SUPFAM" id="SSF56349">
    <property type="entry name" value="DNA breaking-rejoining enzymes"/>
    <property type="match status" value="1"/>
</dbReference>
<dbReference type="InterPro" id="IPR004107">
    <property type="entry name" value="Integrase_SAM-like_N"/>
</dbReference>
<dbReference type="EMBL" id="SSDS01000041">
    <property type="protein sequence ID" value="TXG77617.1"/>
    <property type="molecule type" value="Genomic_DNA"/>
</dbReference>